<name>A0AAW1BFY1_CROAD</name>
<evidence type="ECO:0000313" key="6">
    <source>
        <dbReference type="EMBL" id="KAK9400368.1"/>
    </source>
</evidence>
<evidence type="ECO:0000256" key="2">
    <source>
        <dbReference type="ARBA" id="ARBA00022525"/>
    </source>
</evidence>
<keyword evidence="2" id="KW-0964">Secreted</keyword>
<dbReference type="PANTHER" id="PTHR22803">
    <property type="entry name" value="MANNOSE, PHOSPHOLIPASE, LECTIN RECEPTOR RELATED"/>
    <property type="match status" value="1"/>
</dbReference>
<proteinExistence type="predicted"/>
<feature type="compositionally biased region" description="Basic residues" evidence="4">
    <location>
        <begin position="102"/>
        <end position="141"/>
    </location>
</feature>
<dbReference type="PRINTS" id="PR01504">
    <property type="entry name" value="PNCREATITSAP"/>
</dbReference>
<comment type="caution">
    <text evidence="6">The sequence shown here is derived from an EMBL/GenBank/DDBJ whole genome shotgun (WGS) entry which is preliminary data.</text>
</comment>
<evidence type="ECO:0000256" key="3">
    <source>
        <dbReference type="ARBA" id="ARBA00023157"/>
    </source>
</evidence>
<dbReference type="InterPro" id="IPR050111">
    <property type="entry name" value="C-type_lectin/snaclec_domain"/>
</dbReference>
<feature type="domain" description="C-type lectin" evidence="5">
    <location>
        <begin position="215"/>
        <end position="341"/>
    </location>
</feature>
<dbReference type="Pfam" id="PF00059">
    <property type="entry name" value="Lectin_C"/>
    <property type="match status" value="1"/>
</dbReference>
<gene>
    <name evidence="6" type="ORF">NXF25_013387</name>
</gene>
<dbReference type="InterPro" id="IPR001304">
    <property type="entry name" value="C-type_lectin-like"/>
</dbReference>
<dbReference type="InterPro" id="IPR018378">
    <property type="entry name" value="C-type_lectin_CS"/>
</dbReference>
<accession>A0AAW1BFY1</accession>
<feature type="region of interest" description="Disordered" evidence="4">
    <location>
        <begin position="33"/>
        <end position="153"/>
    </location>
</feature>
<dbReference type="GO" id="GO:0005576">
    <property type="term" value="C:extracellular region"/>
    <property type="evidence" value="ECO:0007669"/>
    <property type="project" value="UniProtKB-SubCell"/>
</dbReference>
<organism evidence="6 7">
    <name type="scientific">Crotalus adamanteus</name>
    <name type="common">Eastern diamondback rattlesnake</name>
    <dbReference type="NCBI Taxonomy" id="8729"/>
    <lineage>
        <taxon>Eukaryota</taxon>
        <taxon>Metazoa</taxon>
        <taxon>Chordata</taxon>
        <taxon>Craniata</taxon>
        <taxon>Vertebrata</taxon>
        <taxon>Euteleostomi</taxon>
        <taxon>Lepidosauria</taxon>
        <taxon>Squamata</taxon>
        <taxon>Bifurcata</taxon>
        <taxon>Unidentata</taxon>
        <taxon>Episquamata</taxon>
        <taxon>Toxicofera</taxon>
        <taxon>Serpentes</taxon>
        <taxon>Colubroidea</taxon>
        <taxon>Viperidae</taxon>
        <taxon>Crotalinae</taxon>
        <taxon>Crotalus</taxon>
    </lineage>
</organism>
<dbReference type="Gene3D" id="3.10.100.10">
    <property type="entry name" value="Mannose-Binding Protein A, subunit A"/>
    <property type="match status" value="1"/>
</dbReference>
<protein>
    <submittedName>
        <fullName evidence="6">Snaclec agglucetin subunit beta-1-like</fullName>
    </submittedName>
</protein>
<evidence type="ECO:0000313" key="7">
    <source>
        <dbReference type="Proteomes" id="UP001474421"/>
    </source>
</evidence>
<dbReference type="Proteomes" id="UP001474421">
    <property type="component" value="Unassembled WGS sequence"/>
</dbReference>
<dbReference type="SMART" id="SM00034">
    <property type="entry name" value="CLECT"/>
    <property type="match status" value="1"/>
</dbReference>
<dbReference type="PROSITE" id="PS50041">
    <property type="entry name" value="C_TYPE_LECTIN_2"/>
    <property type="match status" value="1"/>
</dbReference>
<dbReference type="PROSITE" id="PS00615">
    <property type="entry name" value="C_TYPE_LECTIN_1"/>
    <property type="match status" value="1"/>
</dbReference>
<keyword evidence="7" id="KW-1185">Reference proteome</keyword>
<reference evidence="6 7" key="1">
    <citation type="journal article" date="2024" name="Proc. Natl. Acad. Sci. U.S.A.">
        <title>The genetic regulatory architecture and epigenomic basis for age-related changes in rattlesnake venom.</title>
        <authorList>
            <person name="Hogan M.P."/>
            <person name="Holding M.L."/>
            <person name="Nystrom G.S."/>
            <person name="Colston T.J."/>
            <person name="Bartlett D.A."/>
            <person name="Mason A.J."/>
            <person name="Ellsworth S.A."/>
            <person name="Rautsaw R.M."/>
            <person name="Lawrence K.C."/>
            <person name="Strickland J.L."/>
            <person name="He B."/>
            <person name="Fraser P."/>
            <person name="Margres M.J."/>
            <person name="Gilbert D.M."/>
            <person name="Gibbs H.L."/>
            <person name="Parkinson C.L."/>
            <person name="Rokyta D.R."/>
        </authorList>
    </citation>
    <scope>NUCLEOTIDE SEQUENCE [LARGE SCALE GENOMIC DNA]</scope>
    <source>
        <strain evidence="6">DRR0105</strain>
    </source>
</reference>
<evidence type="ECO:0000256" key="4">
    <source>
        <dbReference type="SAM" id="MobiDB-lite"/>
    </source>
</evidence>
<keyword evidence="3" id="KW-1015">Disulfide bond</keyword>
<comment type="subcellular location">
    <subcellularLocation>
        <location evidence="1">Secreted</location>
    </subcellularLocation>
</comment>
<dbReference type="InterPro" id="IPR016187">
    <property type="entry name" value="CTDL_fold"/>
</dbReference>
<dbReference type="SUPFAM" id="SSF56436">
    <property type="entry name" value="C-type lectin-like"/>
    <property type="match status" value="1"/>
</dbReference>
<dbReference type="InterPro" id="IPR016186">
    <property type="entry name" value="C-type_lectin-like/link_sf"/>
</dbReference>
<feature type="compositionally biased region" description="Basic and acidic residues" evidence="4">
    <location>
        <begin position="63"/>
        <end position="101"/>
    </location>
</feature>
<sequence>MFSRRVTKNNSNPDIQWDLTWNRRLRSSVHYGIGVVVGGGGGEGEGEGEKEKEKEEEEEEEEKEKKEEEEKEKETEKEKEEKKEKETEKEKEKEKEEEEGRRRRRRGRGRRRRKRRRRRRRRRRRKRKRRRQRRRRRRRRRGGEGEGGGCSRIGSHLQREEGLGFLLQIGSPFEGLEMFLITCFIFCLLGSLTWAAGPSVRTVCPSGTFAYKDRSQWYCYKFYEDRLTFYEAETECQFRWRGHLASLTKDKQVKSIGAYVTKENLRGDFVWIGLQLIRDEESNVKIEWSWTDETLSNYKRWSFGEPDITSYSDTCIGLSPATGHEKWVDIDCNRKFPFLCKWKPS</sequence>
<evidence type="ECO:0000256" key="1">
    <source>
        <dbReference type="ARBA" id="ARBA00004613"/>
    </source>
</evidence>
<dbReference type="AlphaFoldDB" id="A0AAW1BFY1"/>
<evidence type="ECO:0000259" key="5">
    <source>
        <dbReference type="PROSITE" id="PS50041"/>
    </source>
</evidence>
<dbReference type="EMBL" id="JAOTOJ010000006">
    <property type="protein sequence ID" value="KAK9400368.1"/>
    <property type="molecule type" value="Genomic_DNA"/>
</dbReference>